<dbReference type="AlphaFoldDB" id="A0A1I3T7S9"/>
<reference evidence="3" key="1">
    <citation type="submission" date="2016-10" db="EMBL/GenBank/DDBJ databases">
        <authorList>
            <person name="Varghese N."/>
            <person name="Submissions S."/>
        </authorList>
    </citation>
    <scope>NUCLEOTIDE SEQUENCE [LARGE SCALE GENOMIC DNA]</scope>
    <source>
        <strain evidence="3">DSM 26348</strain>
    </source>
</reference>
<evidence type="ECO:0000313" key="2">
    <source>
        <dbReference type="EMBL" id="SFJ67198.1"/>
    </source>
</evidence>
<evidence type="ECO:0000313" key="3">
    <source>
        <dbReference type="Proteomes" id="UP000199518"/>
    </source>
</evidence>
<dbReference type="PANTHER" id="PTHR13318:SF105">
    <property type="entry name" value="F-BOX_LRR-REPEAT PROTEIN 3"/>
    <property type="match status" value="1"/>
</dbReference>
<dbReference type="Proteomes" id="UP000199518">
    <property type="component" value="Unassembled WGS sequence"/>
</dbReference>
<dbReference type="STRING" id="1576369.SAMN05421753_12827"/>
<gene>
    <name evidence="2" type="ORF">SAMN05421753_12827</name>
</gene>
<keyword evidence="3" id="KW-1185">Reference proteome</keyword>
<protein>
    <recommendedName>
        <fullName evidence="4">Leucine Rich repeat-containing protein</fullName>
    </recommendedName>
</protein>
<dbReference type="InterPro" id="IPR032675">
    <property type="entry name" value="LRR_dom_sf"/>
</dbReference>
<dbReference type="GO" id="GO:0019005">
    <property type="term" value="C:SCF ubiquitin ligase complex"/>
    <property type="evidence" value="ECO:0007669"/>
    <property type="project" value="TreeGrafter"/>
</dbReference>
<name>A0A1I3T7S9_9PLAN</name>
<dbReference type="SUPFAM" id="SSF52047">
    <property type="entry name" value="RNI-like"/>
    <property type="match status" value="1"/>
</dbReference>
<evidence type="ECO:0000256" key="1">
    <source>
        <dbReference type="SAM" id="MobiDB-lite"/>
    </source>
</evidence>
<feature type="region of interest" description="Disordered" evidence="1">
    <location>
        <begin position="268"/>
        <end position="289"/>
    </location>
</feature>
<evidence type="ECO:0008006" key="4">
    <source>
        <dbReference type="Google" id="ProtNLM"/>
    </source>
</evidence>
<dbReference type="PANTHER" id="PTHR13318">
    <property type="entry name" value="PARTNER OF PAIRED, ISOFORM B-RELATED"/>
    <property type="match status" value="1"/>
</dbReference>
<accession>A0A1I3T7S9</accession>
<dbReference type="EMBL" id="FOQD01000028">
    <property type="protein sequence ID" value="SFJ67198.1"/>
    <property type="molecule type" value="Genomic_DNA"/>
</dbReference>
<dbReference type="Gene3D" id="3.80.10.10">
    <property type="entry name" value="Ribonuclease Inhibitor"/>
    <property type="match status" value="2"/>
</dbReference>
<proteinExistence type="predicted"/>
<sequence>MSAAALTSWLLVALLGITCVWMLWMAATQTDLEQEVRRAGGVLIVQRPPFSYERFIGALLGARPEGDAYACLWGTEVDDAWIARNLSSLRSESGLELNLCRTNVGDDSVRQLTTLKELESLDLSETIVTDAGLQLFAKHPTLACLSVGGTPVTSTGLQFLPTLPELRYVGVDAAQLDEKLLVTLQGCPKLTSFILIKADDATVIRLVRHPSFRLLILQREAVTDQSLVLLATHPELTYLCLRDCAVTDAGVNALQLALPKLQVDRKTTAESEQEWREMIEKRREETSEP</sequence>
<organism evidence="2 3">
    <name type="scientific">Planctomicrobium piriforme</name>
    <dbReference type="NCBI Taxonomy" id="1576369"/>
    <lineage>
        <taxon>Bacteria</taxon>
        <taxon>Pseudomonadati</taxon>
        <taxon>Planctomycetota</taxon>
        <taxon>Planctomycetia</taxon>
        <taxon>Planctomycetales</taxon>
        <taxon>Planctomycetaceae</taxon>
        <taxon>Planctomicrobium</taxon>
    </lineage>
</organism>
<dbReference type="GO" id="GO:0031146">
    <property type="term" value="P:SCF-dependent proteasomal ubiquitin-dependent protein catabolic process"/>
    <property type="evidence" value="ECO:0007669"/>
    <property type="project" value="TreeGrafter"/>
</dbReference>
<dbReference type="RefSeq" id="WP_092057114.1">
    <property type="nucleotide sequence ID" value="NZ_FOQD01000028.1"/>
</dbReference>